<dbReference type="SUPFAM" id="SSF51621">
    <property type="entry name" value="Phosphoenolpyruvate/pyruvate domain"/>
    <property type="match status" value="1"/>
</dbReference>
<dbReference type="PANTHER" id="PTHR30523:SF6">
    <property type="entry name" value="PHOSPHOENOLPYRUVATE CARBOXYLASE"/>
    <property type="match status" value="1"/>
</dbReference>
<dbReference type="InterPro" id="IPR021135">
    <property type="entry name" value="PEP_COase"/>
</dbReference>
<dbReference type="PANTHER" id="PTHR30523">
    <property type="entry name" value="PHOSPHOENOLPYRUVATE CARBOXYLASE"/>
    <property type="match status" value="1"/>
</dbReference>
<evidence type="ECO:0000256" key="1">
    <source>
        <dbReference type="ARBA" id="ARBA00003670"/>
    </source>
</evidence>
<evidence type="ECO:0000256" key="2">
    <source>
        <dbReference type="ARBA" id="ARBA00022419"/>
    </source>
</evidence>
<dbReference type="EMBL" id="BAQD01000001">
    <property type="protein sequence ID" value="GBQ04613.1"/>
    <property type="molecule type" value="Genomic_DNA"/>
</dbReference>
<name>A0ABQ0NW44_9PROT</name>
<dbReference type="Pfam" id="PF00311">
    <property type="entry name" value="PEPcase"/>
    <property type="match status" value="1"/>
</dbReference>
<protein>
    <recommendedName>
        <fullName evidence="2">Phosphoenolpyruvate carboxylase</fullName>
    </recommendedName>
</protein>
<keyword evidence="4" id="KW-1185">Reference proteome</keyword>
<evidence type="ECO:0000313" key="3">
    <source>
        <dbReference type="EMBL" id="GBQ04613.1"/>
    </source>
</evidence>
<sequence length="927" mass="102567">MTDRAALSDGAPSELIDALSAGLADTHHDLPDMITSLADQSSSDKGIDTLEKIVRQLRDRNFGTRADALRRYIGLDSHPAPHERLTQVAQTLVARADSPESLNTAGIAAVFTAHPTFALANEVYTLLAERAENPERHIPELATHRRAAPPTLDEEQSLALAAIQRGRDALDDLALEIFRAARKRWPDAKSFTPSPLLLASWVGFDTDGRNDIGWGDTIRIRIGLKLAQLQRLSDGLARLGLSSSTLGQRVSDAIIATSEQRDACPRSQPGRQPDPEAIATFARQLIAREEAALLTANALQPLFDETAAELSPEKAEQLDVIRTGFMTHGLGLSHIHTRLNAAQIYNVARTRLGLTDDPTLPFHRQALLSHIDAAMDNLTPLAVDFGALLVEPSAAARLMMTMAQILKHIDSDTPIRFLIAETESGYTLLATLWLARLFGIKDHQIEISPLFETETALENGEMILEEAFRSPHWRQYLRANGRLSLQFGYSDSGRYVGQIAAANLVERLRMRTLAQMKEHGLDDVALTMFDTHGESIGRGAHPFSLKERLDYFSPPHTRQALRDAGIQYRVEAAFQGGDGYTLFGTAALATSTIASLAECSASQHEPISPAERDDPLYDRPDFAMDFFSTLAMKMGDLVNDPGYTALLSAFGPALIDKTGSRPSARQSDTATVNRITHPSQIRAIPNNAILQQLGWWANILHGLGGAAQRHPKTFAQFREKSPRFRQLMDFAHQALAHSDIDVLRATIHQLDPGTWLNRAADCQDADQRAHLLAIAEDLEELEFWKSVPAMFRRIQREHIALRSAWPDAPTMEGDEKLLHVIRFALMERIWRLATYIPYFGPRGTVTREAITTLILCLDVPRALRLLDDLFPINAPSIANLDFGEPGGAGVAQGFAREHEQIFRPLQRNFDLLREVGIAIMHANRVFG</sequence>
<gene>
    <name evidence="3" type="ORF">AA15669_0059</name>
</gene>
<proteinExistence type="predicted"/>
<dbReference type="Proteomes" id="UP001062901">
    <property type="component" value="Unassembled WGS sequence"/>
</dbReference>
<organism evidence="3 4">
    <name type="scientific">Saccharibacter floricola DSM 15669</name>
    <dbReference type="NCBI Taxonomy" id="1123227"/>
    <lineage>
        <taxon>Bacteria</taxon>
        <taxon>Pseudomonadati</taxon>
        <taxon>Pseudomonadota</taxon>
        <taxon>Alphaproteobacteria</taxon>
        <taxon>Acetobacterales</taxon>
        <taxon>Acetobacteraceae</taxon>
        <taxon>Saccharibacter</taxon>
    </lineage>
</organism>
<comment type="function">
    <text evidence="1">Forms oxaloacetate, a four-carbon dicarboxylic acid source for the tricarboxylic acid cycle.</text>
</comment>
<evidence type="ECO:0000313" key="4">
    <source>
        <dbReference type="Proteomes" id="UP001062901"/>
    </source>
</evidence>
<dbReference type="RefSeq" id="WP_264873343.1">
    <property type="nucleotide sequence ID" value="NZ_BAQD01000001.1"/>
</dbReference>
<comment type="caution">
    <text evidence="3">The sequence shown here is derived from an EMBL/GenBank/DDBJ whole genome shotgun (WGS) entry which is preliminary data.</text>
</comment>
<reference evidence="3" key="1">
    <citation type="submission" date="2013-04" db="EMBL/GenBank/DDBJ databases">
        <title>The genome sequencing project of 58 acetic acid bacteria.</title>
        <authorList>
            <person name="Okamoto-Kainuma A."/>
            <person name="Ishikawa M."/>
            <person name="Umino S."/>
            <person name="Koizumi Y."/>
            <person name="Shiwa Y."/>
            <person name="Yoshikawa H."/>
            <person name="Matsutani M."/>
            <person name="Matsushita K."/>
        </authorList>
    </citation>
    <scope>NUCLEOTIDE SEQUENCE</scope>
    <source>
        <strain evidence="3">DSM 15669</strain>
    </source>
</reference>
<dbReference type="InterPro" id="IPR015813">
    <property type="entry name" value="Pyrv/PenolPyrv_kinase-like_dom"/>
</dbReference>
<accession>A0ABQ0NW44</accession>